<keyword evidence="6 11" id="KW-0288">FMN</keyword>
<feature type="binding site" evidence="11">
    <location>
        <position position="47"/>
    </location>
    <ligand>
        <name>NADP(+)</name>
        <dbReference type="ChEBI" id="CHEBI:58349"/>
    </ligand>
</feature>
<dbReference type="PIRSF" id="PIRSF001456">
    <property type="entry name" value="Chorismate_synth"/>
    <property type="match status" value="1"/>
</dbReference>
<feature type="binding site" evidence="11">
    <location>
        <position position="290"/>
    </location>
    <ligand>
        <name>FMN</name>
        <dbReference type="ChEBI" id="CHEBI:58210"/>
    </ligand>
</feature>
<dbReference type="GO" id="GO:0010181">
    <property type="term" value="F:FMN binding"/>
    <property type="evidence" value="ECO:0007669"/>
    <property type="project" value="TreeGrafter"/>
</dbReference>
<dbReference type="NCBIfam" id="NF003793">
    <property type="entry name" value="PRK05382.1"/>
    <property type="match status" value="1"/>
</dbReference>
<gene>
    <name evidence="11 12" type="primary">aroC</name>
    <name evidence="12" type="ORF">H9943_04800</name>
</gene>
<evidence type="ECO:0000256" key="8">
    <source>
        <dbReference type="ARBA" id="ARBA00022857"/>
    </source>
</evidence>
<evidence type="ECO:0000256" key="4">
    <source>
        <dbReference type="ARBA" id="ARBA00022605"/>
    </source>
</evidence>
<dbReference type="GO" id="GO:0009073">
    <property type="term" value="P:aromatic amino acid family biosynthetic process"/>
    <property type="evidence" value="ECO:0007669"/>
    <property type="project" value="UniProtKB-KW"/>
</dbReference>
<dbReference type="HAMAP" id="MF_00300">
    <property type="entry name" value="Chorismate_synth"/>
    <property type="match status" value="1"/>
</dbReference>
<feature type="binding site" evidence="11">
    <location>
        <begin position="124"/>
        <end position="126"/>
    </location>
    <ligand>
        <name>FMN</name>
        <dbReference type="ChEBI" id="CHEBI:58210"/>
    </ligand>
</feature>
<dbReference type="InterPro" id="IPR000453">
    <property type="entry name" value="Chorismate_synth"/>
</dbReference>
<evidence type="ECO:0000256" key="6">
    <source>
        <dbReference type="ARBA" id="ARBA00022643"/>
    </source>
</evidence>
<evidence type="ECO:0000313" key="13">
    <source>
        <dbReference type="Proteomes" id="UP000824209"/>
    </source>
</evidence>
<accession>A0A9D2M2N3</accession>
<keyword evidence="10 11" id="KW-0456">Lyase</keyword>
<keyword evidence="5 11" id="KW-0285">Flavoprotein</keyword>
<dbReference type="InterPro" id="IPR035904">
    <property type="entry name" value="Chorismate_synth_AroC_sf"/>
</dbReference>
<reference evidence="12" key="2">
    <citation type="submission" date="2021-04" db="EMBL/GenBank/DDBJ databases">
        <authorList>
            <person name="Gilroy R."/>
        </authorList>
    </citation>
    <scope>NUCLEOTIDE SEQUENCE</scope>
    <source>
        <strain evidence="12">ChiBcec8-14828</strain>
    </source>
</reference>
<evidence type="ECO:0000256" key="3">
    <source>
        <dbReference type="ARBA" id="ARBA00013036"/>
    </source>
</evidence>
<evidence type="ECO:0000256" key="5">
    <source>
        <dbReference type="ARBA" id="ARBA00022630"/>
    </source>
</evidence>
<keyword evidence="8 11" id="KW-0521">NADP</keyword>
<comment type="function">
    <text evidence="11">Catalyzes the anti-1,4-elimination of the C-3 phosphate and the C-6 proR hydrogen from 5-enolpyruvylshikimate-3-phosphate (EPSP) to yield chorismate, which is the branch point compound that serves as the starting substrate for the three terminal pathways of aromatic amino acid biosynthesis. This reaction introduces a second double bond into the aromatic ring system.</text>
</comment>
<evidence type="ECO:0000256" key="1">
    <source>
        <dbReference type="ARBA" id="ARBA00005044"/>
    </source>
</evidence>
<dbReference type="EC" id="4.2.3.5" evidence="3 11"/>
<keyword evidence="9 11" id="KW-0057">Aromatic amino acid biosynthesis</keyword>
<evidence type="ECO:0000313" key="12">
    <source>
        <dbReference type="EMBL" id="HJB39699.1"/>
    </source>
</evidence>
<keyword evidence="7 11" id="KW-0274">FAD</keyword>
<comment type="catalytic activity">
    <reaction evidence="11">
        <text>5-O-(1-carboxyvinyl)-3-phosphoshikimate = chorismate + phosphate</text>
        <dbReference type="Rhea" id="RHEA:21020"/>
        <dbReference type="ChEBI" id="CHEBI:29748"/>
        <dbReference type="ChEBI" id="CHEBI:43474"/>
        <dbReference type="ChEBI" id="CHEBI:57701"/>
        <dbReference type="EC" id="4.2.3.5"/>
    </reaction>
</comment>
<comment type="caution">
    <text evidence="12">The sequence shown here is derived from an EMBL/GenBank/DDBJ whole genome shotgun (WGS) entry which is preliminary data.</text>
</comment>
<evidence type="ECO:0000256" key="2">
    <source>
        <dbReference type="ARBA" id="ARBA00008014"/>
    </source>
</evidence>
<comment type="caution">
    <text evidence="11">Lacks conserved residue(s) required for the propagation of feature annotation.</text>
</comment>
<name>A0A9D2M2N3_9FIRM</name>
<comment type="cofactor">
    <cofactor evidence="11">
        <name>FMNH2</name>
        <dbReference type="ChEBI" id="CHEBI:57618"/>
    </cofactor>
    <text evidence="11">Reduced FMN (FMNH(2)).</text>
</comment>
<reference evidence="12" key="1">
    <citation type="journal article" date="2021" name="PeerJ">
        <title>Extensive microbial diversity within the chicken gut microbiome revealed by metagenomics and culture.</title>
        <authorList>
            <person name="Gilroy R."/>
            <person name="Ravi A."/>
            <person name="Getino M."/>
            <person name="Pursley I."/>
            <person name="Horton D.L."/>
            <person name="Alikhan N.F."/>
            <person name="Baker D."/>
            <person name="Gharbi K."/>
            <person name="Hall N."/>
            <person name="Watson M."/>
            <person name="Adriaenssens E.M."/>
            <person name="Foster-Nyarko E."/>
            <person name="Jarju S."/>
            <person name="Secka A."/>
            <person name="Antonio M."/>
            <person name="Oren A."/>
            <person name="Chaudhuri R.R."/>
            <person name="La Ragione R."/>
            <person name="Hildebrand F."/>
            <person name="Pallen M.J."/>
        </authorList>
    </citation>
    <scope>NUCLEOTIDE SEQUENCE</scope>
    <source>
        <strain evidence="12">ChiBcec8-14828</strain>
    </source>
</reference>
<evidence type="ECO:0000256" key="7">
    <source>
        <dbReference type="ARBA" id="ARBA00022827"/>
    </source>
</evidence>
<organism evidence="12 13">
    <name type="scientific">Candidatus Ruthenibacterium avium</name>
    <dbReference type="NCBI Taxonomy" id="2838751"/>
    <lineage>
        <taxon>Bacteria</taxon>
        <taxon>Bacillati</taxon>
        <taxon>Bacillota</taxon>
        <taxon>Clostridia</taxon>
        <taxon>Eubacteriales</taxon>
        <taxon>Oscillospiraceae</taxon>
        <taxon>Ruthenibacterium</taxon>
    </lineage>
</organism>
<protein>
    <recommendedName>
        <fullName evidence="3 11">Chorismate synthase</fullName>
        <shortName evidence="11">CS</shortName>
        <ecNumber evidence="3 11">4.2.3.5</ecNumber>
    </recommendedName>
    <alternativeName>
        <fullName evidence="11">5-enolpyruvylshikimate-3-phosphate phospholyase</fullName>
    </alternativeName>
</protein>
<feature type="binding site" evidence="11">
    <location>
        <begin position="305"/>
        <end position="309"/>
    </location>
    <ligand>
        <name>FMN</name>
        <dbReference type="ChEBI" id="CHEBI:58210"/>
    </ligand>
</feature>
<comment type="similarity">
    <text evidence="2 11">Belongs to the chorismate synthase family.</text>
</comment>
<dbReference type="SUPFAM" id="SSF103263">
    <property type="entry name" value="Chorismate synthase, AroC"/>
    <property type="match status" value="1"/>
</dbReference>
<comment type="pathway">
    <text evidence="1 11">Metabolic intermediate biosynthesis; chorismate biosynthesis; chorismate from D-erythrose 4-phosphate and phosphoenolpyruvate: step 7/7.</text>
</comment>
<dbReference type="AlphaFoldDB" id="A0A9D2M2N3"/>
<sequence length="374" mass="38912">MADSIGGALRLTLFGESHGAAVGAVLEGIAPGTPIDEQEIAAAMEKRRAKGAISTARKEPDVVKFLSGVYEGHATGTAITMVIENTNTKSGDYKKTGALLRPGHADYTAKVRYGGFADERGGGHFSGRLTAPLVAAGAICASMLRKKGVFIATRLASCAGVPDAGAWDFSREGLPGCVQAVAEKAFPVIDHASGMAMEQAILAAAGQGDSVGGILETVVCGLPAGLGEPFFGSVESTLAALMFSVPAVKGIEFGAGFALARKKGSEVNDPWQMENGVMTAKTNYNGGINGGITNGMPLVMRTVVKPTPSIYREQDTVDWETGENAKLIIQGRHDPCIAHRAAAVQNAMTAFALADLAAMRFGENWQEAPIWNMG</sequence>
<dbReference type="GO" id="GO:0004107">
    <property type="term" value="F:chorismate synthase activity"/>
    <property type="evidence" value="ECO:0007669"/>
    <property type="project" value="UniProtKB-UniRule"/>
</dbReference>
<dbReference type="Proteomes" id="UP000824209">
    <property type="component" value="Unassembled WGS sequence"/>
</dbReference>
<dbReference type="GO" id="GO:0005829">
    <property type="term" value="C:cytosol"/>
    <property type="evidence" value="ECO:0007669"/>
    <property type="project" value="TreeGrafter"/>
</dbReference>
<dbReference type="CDD" id="cd07304">
    <property type="entry name" value="Chorismate_synthase"/>
    <property type="match status" value="1"/>
</dbReference>
<feature type="binding site" evidence="11">
    <location>
        <position position="332"/>
    </location>
    <ligand>
        <name>FMN</name>
        <dbReference type="ChEBI" id="CHEBI:58210"/>
    </ligand>
</feature>
<proteinExistence type="inferred from homology"/>
<dbReference type="PANTHER" id="PTHR21085">
    <property type="entry name" value="CHORISMATE SYNTHASE"/>
    <property type="match status" value="1"/>
</dbReference>
<dbReference type="Gene3D" id="3.60.150.10">
    <property type="entry name" value="Chorismate synthase AroC"/>
    <property type="match status" value="1"/>
</dbReference>
<keyword evidence="4 11" id="KW-0028">Amino-acid biosynthesis</keyword>
<dbReference type="PANTHER" id="PTHR21085:SF0">
    <property type="entry name" value="CHORISMATE SYNTHASE"/>
    <property type="match status" value="1"/>
</dbReference>
<dbReference type="PROSITE" id="PS00788">
    <property type="entry name" value="CHORISMATE_SYNTHASE_2"/>
    <property type="match status" value="1"/>
</dbReference>
<evidence type="ECO:0000256" key="9">
    <source>
        <dbReference type="ARBA" id="ARBA00023141"/>
    </source>
</evidence>
<dbReference type="EMBL" id="DWYA01000048">
    <property type="protein sequence ID" value="HJB39699.1"/>
    <property type="molecule type" value="Genomic_DNA"/>
</dbReference>
<evidence type="ECO:0000256" key="10">
    <source>
        <dbReference type="ARBA" id="ARBA00023239"/>
    </source>
</evidence>
<dbReference type="GO" id="GO:0009423">
    <property type="term" value="P:chorismate biosynthetic process"/>
    <property type="evidence" value="ECO:0007669"/>
    <property type="project" value="UniProtKB-UniRule"/>
</dbReference>
<evidence type="ECO:0000256" key="11">
    <source>
        <dbReference type="HAMAP-Rule" id="MF_00300"/>
    </source>
</evidence>
<dbReference type="InterPro" id="IPR020541">
    <property type="entry name" value="Chorismate_synthase_CS"/>
</dbReference>
<dbReference type="Pfam" id="PF01264">
    <property type="entry name" value="Chorismate_synt"/>
    <property type="match status" value="1"/>
</dbReference>
<comment type="subunit">
    <text evidence="11">Homotetramer.</text>
</comment>
<dbReference type="GO" id="GO:0008652">
    <property type="term" value="P:amino acid biosynthetic process"/>
    <property type="evidence" value="ECO:0007669"/>
    <property type="project" value="UniProtKB-KW"/>
</dbReference>
<dbReference type="NCBIfam" id="TIGR00033">
    <property type="entry name" value="aroC"/>
    <property type="match status" value="1"/>
</dbReference>